<dbReference type="EnsemblPlants" id="KQK08306">
    <property type="protein sequence ID" value="KQK08306"/>
    <property type="gene ID" value="BRADI_2g41078v3"/>
</dbReference>
<sequence length="434" mass="50121">MDMEHPDMLEEILRHLPPRVLAAARCVCKAWRATVDHHRLLRVDLLPLSLDAVIYDVNHIAPPKLFARRSTTRYITSRLDYLDNRPGYAEFTGEMADYCNGLFLTLNGKVVNPATRQWASLPWIECGRCDKSNRYLVYDPTVSPHYEVFYIPRIPNDAACRAEWPPSTYVMQVFSSKTNCWRDKSFVREGDAAGTIADVKSHWRSDANMYYAAYWQRSLYVPSRHTNGGFILRINLSNDKYKVIMLPKRGKGLLERIGKSRKGVYCVLDVDGLSTYQIWFLSESRGVIDWVLNNEINFETAWRIYPSKDIDSGPWISQSLDQAELLLKNDVNLKVVCEYNAALSKDGFEWESNDGSVVTTMDCPKASNNYFLCLGFHPYKEIALFHNDYRSMTFAYYFNSSKVRYLGIMEHMYSDLEISFAYAPCWMMDLPGSN</sequence>
<dbReference type="InterPro" id="IPR001810">
    <property type="entry name" value="F-box_dom"/>
</dbReference>
<dbReference type="Proteomes" id="UP000008810">
    <property type="component" value="Chromosome 2"/>
</dbReference>
<evidence type="ECO:0000313" key="2">
    <source>
        <dbReference type="EMBL" id="KQK08306.1"/>
    </source>
</evidence>
<name>A0A0Q3R472_BRADI</name>
<dbReference type="SUPFAM" id="SSF81383">
    <property type="entry name" value="F-box domain"/>
    <property type="match status" value="1"/>
</dbReference>
<reference evidence="2" key="2">
    <citation type="submission" date="2017-06" db="EMBL/GenBank/DDBJ databases">
        <title>WGS assembly of Brachypodium distachyon.</title>
        <authorList>
            <consortium name="The International Brachypodium Initiative"/>
            <person name="Lucas S."/>
            <person name="Harmon-Smith M."/>
            <person name="Lail K."/>
            <person name="Tice H."/>
            <person name="Grimwood J."/>
            <person name="Bruce D."/>
            <person name="Barry K."/>
            <person name="Shu S."/>
            <person name="Lindquist E."/>
            <person name="Wang M."/>
            <person name="Pitluck S."/>
            <person name="Vogel J.P."/>
            <person name="Garvin D.F."/>
            <person name="Mockler T.C."/>
            <person name="Schmutz J."/>
            <person name="Rokhsar D."/>
            <person name="Bevan M.W."/>
        </authorList>
    </citation>
    <scope>NUCLEOTIDE SEQUENCE</scope>
    <source>
        <strain evidence="2">Bd21</strain>
    </source>
</reference>
<dbReference type="Gene3D" id="1.20.1280.50">
    <property type="match status" value="1"/>
</dbReference>
<proteinExistence type="predicted"/>
<evidence type="ECO:0000313" key="4">
    <source>
        <dbReference type="Proteomes" id="UP000008810"/>
    </source>
</evidence>
<dbReference type="SMART" id="SM00256">
    <property type="entry name" value="FBOX"/>
    <property type="match status" value="1"/>
</dbReference>
<evidence type="ECO:0000259" key="1">
    <source>
        <dbReference type="SMART" id="SM00256"/>
    </source>
</evidence>
<dbReference type="InterPro" id="IPR036047">
    <property type="entry name" value="F-box-like_dom_sf"/>
</dbReference>
<dbReference type="PANTHER" id="PTHR34591">
    <property type="entry name" value="OS03G0653100 PROTEIN-RELATED"/>
    <property type="match status" value="1"/>
</dbReference>
<feature type="domain" description="F-box" evidence="1">
    <location>
        <begin position="5"/>
        <end position="44"/>
    </location>
</feature>
<dbReference type="OrthoDB" id="686273at2759"/>
<reference evidence="2 3" key="1">
    <citation type="journal article" date="2010" name="Nature">
        <title>Genome sequencing and analysis of the model grass Brachypodium distachyon.</title>
        <authorList>
            <consortium name="International Brachypodium Initiative"/>
        </authorList>
    </citation>
    <scope>NUCLEOTIDE SEQUENCE [LARGE SCALE GENOMIC DNA]</scope>
    <source>
        <strain evidence="2">Bd21</strain>
        <strain evidence="3">cv. Bd21</strain>
    </source>
</reference>
<reference evidence="3" key="3">
    <citation type="submission" date="2018-08" db="UniProtKB">
        <authorList>
            <consortium name="EnsemblPlants"/>
        </authorList>
    </citation>
    <scope>IDENTIFICATION</scope>
    <source>
        <strain evidence="3">cv. Bd21</strain>
    </source>
</reference>
<dbReference type="GeneID" id="112270576"/>
<accession>A0A0Q3R472</accession>
<evidence type="ECO:0000313" key="3">
    <source>
        <dbReference type="EnsemblPlants" id="KQK08306"/>
    </source>
</evidence>
<dbReference type="PANTHER" id="PTHR34591:SF38">
    <property type="entry name" value="F-BOX DOMAIN-CONTAINING PROTEIN"/>
    <property type="match status" value="1"/>
</dbReference>
<dbReference type="EMBL" id="CM000881">
    <property type="protein sequence ID" value="KQK08306.1"/>
    <property type="molecule type" value="Genomic_DNA"/>
</dbReference>
<gene>
    <name evidence="3" type="primary">LOC112270576</name>
    <name evidence="2" type="ORF">BRADI_2g41078v3</name>
</gene>
<keyword evidence="4" id="KW-1185">Reference proteome</keyword>
<organism evidence="2">
    <name type="scientific">Brachypodium distachyon</name>
    <name type="common">Purple false brome</name>
    <name type="synonym">Trachynia distachya</name>
    <dbReference type="NCBI Taxonomy" id="15368"/>
    <lineage>
        <taxon>Eukaryota</taxon>
        <taxon>Viridiplantae</taxon>
        <taxon>Streptophyta</taxon>
        <taxon>Embryophyta</taxon>
        <taxon>Tracheophyta</taxon>
        <taxon>Spermatophyta</taxon>
        <taxon>Magnoliopsida</taxon>
        <taxon>Liliopsida</taxon>
        <taxon>Poales</taxon>
        <taxon>Poaceae</taxon>
        <taxon>BOP clade</taxon>
        <taxon>Pooideae</taxon>
        <taxon>Stipodae</taxon>
        <taxon>Brachypodieae</taxon>
        <taxon>Brachypodium</taxon>
    </lineage>
</organism>
<dbReference type="Gramene" id="KQK08306">
    <property type="protein sequence ID" value="KQK08306"/>
    <property type="gene ID" value="BRADI_2g41078v3"/>
</dbReference>
<dbReference type="Pfam" id="PF00646">
    <property type="entry name" value="F-box"/>
    <property type="match status" value="1"/>
</dbReference>
<protein>
    <recommendedName>
        <fullName evidence="1">F-box domain-containing protein</fullName>
    </recommendedName>
</protein>
<dbReference type="AlphaFoldDB" id="A0A0Q3R472"/>
<dbReference type="RefSeq" id="XP_024314070.1">
    <property type="nucleotide sequence ID" value="XM_024458302.1"/>
</dbReference>